<dbReference type="PANTHER" id="PTHR43214:SF24">
    <property type="entry name" value="TRANSCRIPTIONAL REGULATORY PROTEIN NARL-RELATED"/>
    <property type="match status" value="1"/>
</dbReference>
<dbReference type="KEGG" id="mph:MLP_36730"/>
<feature type="domain" description="HTH luxR-type" evidence="6">
    <location>
        <begin position="148"/>
        <end position="213"/>
    </location>
</feature>
<dbReference type="PANTHER" id="PTHR43214">
    <property type="entry name" value="TWO-COMPONENT RESPONSE REGULATOR"/>
    <property type="match status" value="1"/>
</dbReference>
<dbReference type="eggNOG" id="COG2197">
    <property type="taxonomic scope" value="Bacteria"/>
</dbReference>
<dbReference type="HOGENOM" id="CLU_000445_90_8_11"/>
<protein>
    <submittedName>
        <fullName evidence="8">Two-component system response regulator</fullName>
    </submittedName>
</protein>
<dbReference type="InterPro" id="IPR016032">
    <property type="entry name" value="Sig_transdc_resp-reg_C-effctor"/>
</dbReference>
<dbReference type="PRINTS" id="PR00038">
    <property type="entry name" value="HTHLUXR"/>
</dbReference>
<dbReference type="SMART" id="SM00421">
    <property type="entry name" value="HTH_LUXR"/>
    <property type="match status" value="1"/>
</dbReference>
<evidence type="ECO:0000256" key="2">
    <source>
        <dbReference type="ARBA" id="ARBA00023015"/>
    </source>
</evidence>
<evidence type="ECO:0000256" key="4">
    <source>
        <dbReference type="ARBA" id="ARBA00023163"/>
    </source>
</evidence>
<dbReference type="Pfam" id="PF00196">
    <property type="entry name" value="GerE"/>
    <property type="match status" value="1"/>
</dbReference>
<evidence type="ECO:0000259" key="7">
    <source>
        <dbReference type="PROSITE" id="PS50110"/>
    </source>
</evidence>
<sequence length="214" mass="22369">MIRIVLVDDQELLRRGVRLLLEAAGGIEVVAEAADGHEALAMIAKHHPEVVLADAQMPGMGGVELVRRCGSEHPSLPVVILTTFDTDELVRDGVRAGAAGFLLKDVSPERLAEAIAAVRDGGVVIDPRVAGVALRSAAARGTAATDNADDPLALLTRTERLVATHVAAGRTNGEIAAELVLAEGTVKNHVSALLRKLAVRDRTALALLLSRSGL</sequence>
<dbReference type="GO" id="GO:0006355">
    <property type="term" value="P:regulation of DNA-templated transcription"/>
    <property type="evidence" value="ECO:0007669"/>
    <property type="project" value="InterPro"/>
</dbReference>
<dbReference type="PROSITE" id="PS50043">
    <property type="entry name" value="HTH_LUXR_2"/>
    <property type="match status" value="1"/>
</dbReference>
<keyword evidence="2" id="KW-0805">Transcription regulation</keyword>
<feature type="modified residue" description="4-aspartylphosphate" evidence="5">
    <location>
        <position position="54"/>
    </location>
</feature>
<dbReference type="OrthoDB" id="9808843at2"/>
<dbReference type="SUPFAM" id="SSF52172">
    <property type="entry name" value="CheY-like"/>
    <property type="match status" value="1"/>
</dbReference>
<dbReference type="InterPro" id="IPR058245">
    <property type="entry name" value="NreC/VraR/RcsB-like_REC"/>
</dbReference>
<evidence type="ECO:0000313" key="8">
    <source>
        <dbReference type="EMBL" id="BAK36687.1"/>
    </source>
</evidence>
<dbReference type="CDD" id="cd17535">
    <property type="entry name" value="REC_NarL-like"/>
    <property type="match status" value="1"/>
</dbReference>
<keyword evidence="1 5" id="KW-0597">Phosphoprotein</keyword>
<dbReference type="SMART" id="SM00448">
    <property type="entry name" value="REC"/>
    <property type="match status" value="1"/>
</dbReference>
<gene>
    <name evidence="8" type="ordered locus">MLP_36730</name>
</gene>
<dbReference type="RefSeq" id="WP_013864536.1">
    <property type="nucleotide sequence ID" value="NC_015635.1"/>
</dbReference>
<keyword evidence="4" id="KW-0804">Transcription</keyword>
<dbReference type="Proteomes" id="UP000007947">
    <property type="component" value="Chromosome"/>
</dbReference>
<dbReference type="STRING" id="1032480.MLP_36730"/>
<dbReference type="InterPro" id="IPR001789">
    <property type="entry name" value="Sig_transdc_resp-reg_receiver"/>
</dbReference>
<dbReference type="AlphaFoldDB" id="F5XP47"/>
<dbReference type="Pfam" id="PF00072">
    <property type="entry name" value="Response_reg"/>
    <property type="match status" value="1"/>
</dbReference>
<keyword evidence="3" id="KW-0238">DNA-binding</keyword>
<dbReference type="PROSITE" id="PS50110">
    <property type="entry name" value="RESPONSE_REGULATORY"/>
    <property type="match status" value="1"/>
</dbReference>
<dbReference type="PROSITE" id="PS00622">
    <property type="entry name" value="HTH_LUXR_1"/>
    <property type="match status" value="1"/>
</dbReference>
<keyword evidence="9" id="KW-1185">Reference proteome</keyword>
<dbReference type="InterPro" id="IPR000792">
    <property type="entry name" value="Tscrpt_reg_LuxR_C"/>
</dbReference>
<dbReference type="Gene3D" id="3.40.50.2300">
    <property type="match status" value="1"/>
</dbReference>
<evidence type="ECO:0000256" key="3">
    <source>
        <dbReference type="ARBA" id="ARBA00023125"/>
    </source>
</evidence>
<feature type="domain" description="Response regulatory" evidence="7">
    <location>
        <begin position="3"/>
        <end position="119"/>
    </location>
</feature>
<dbReference type="SUPFAM" id="SSF46894">
    <property type="entry name" value="C-terminal effector domain of the bipartite response regulators"/>
    <property type="match status" value="1"/>
</dbReference>
<dbReference type="GO" id="GO:0000160">
    <property type="term" value="P:phosphorelay signal transduction system"/>
    <property type="evidence" value="ECO:0007669"/>
    <property type="project" value="InterPro"/>
</dbReference>
<proteinExistence type="predicted"/>
<organism evidence="8 9">
    <name type="scientific">Microlunatus phosphovorus (strain ATCC 700054 / DSM 10555 / JCM 9379 / NBRC 101784 / NCIMB 13414 / VKM Ac-1990 / NM-1)</name>
    <dbReference type="NCBI Taxonomy" id="1032480"/>
    <lineage>
        <taxon>Bacteria</taxon>
        <taxon>Bacillati</taxon>
        <taxon>Actinomycetota</taxon>
        <taxon>Actinomycetes</taxon>
        <taxon>Propionibacteriales</taxon>
        <taxon>Propionibacteriaceae</taxon>
        <taxon>Microlunatus</taxon>
    </lineage>
</organism>
<evidence type="ECO:0000256" key="5">
    <source>
        <dbReference type="PROSITE-ProRule" id="PRU00169"/>
    </source>
</evidence>
<evidence type="ECO:0000256" key="1">
    <source>
        <dbReference type="ARBA" id="ARBA00022553"/>
    </source>
</evidence>
<dbReference type="GO" id="GO:0003677">
    <property type="term" value="F:DNA binding"/>
    <property type="evidence" value="ECO:0007669"/>
    <property type="project" value="UniProtKB-KW"/>
</dbReference>
<evidence type="ECO:0000313" key="9">
    <source>
        <dbReference type="Proteomes" id="UP000007947"/>
    </source>
</evidence>
<dbReference type="EMBL" id="AP012204">
    <property type="protein sequence ID" value="BAK36687.1"/>
    <property type="molecule type" value="Genomic_DNA"/>
</dbReference>
<accession>F5XP47</accession>
<dbReference type="InterPro" id="IPR039420">
    <property type="entry name" value="WalR-like"/>
</dbReference>
<dbReference type="InterPro" id="IPR011006">
    <property type="entry name" value="CheY-like_superfamily"/>
</dbReference>
<reference evidence="8 9" key="1">
    <citation type="submission" date="2011-05" db="EMBL/GenBank/DDBJ databases">
        <title>Whole genome sequence of Microlunatus phosphovorus NM-1.</title>
        <authorList>
            <person name="Hosoyama A."/>
            <person name="Sasaki K."/>
            <person name="Harada T."/>
            <person name="Igarashi R."/>
            <person name="Kawakoshi A."/>
            <person name="Sasagawa M."/>
            <person name="Fukada J."/>
            <person name="Nakamura S."/>
            <person name="Katano Y."/>
            <person name="Hanada S."/>
            <person name="Kamagata Y."/>
            <person name="Nakamura N."/>
            <person name="Yamazaki S."/>
            <person name="Fujita N."/>
        </authorList>
    </citation>
    <scope>NUCLEOTIDE SEQUENCE [LARGE SCALE GENOMIC DNA]</scope>
    <source>
        <strain evidence="9">ATCC 700054 / DSM 10555 / JCM 9379 / NBRC 101784 / NCIMB 13414 / VKM Ac-1990 / NM-1</strain>
    </source>
</reference>
<dbReference type="CDD" id="cd06170">
    <property type="entry name" value="LuxR_C_like"/>
    <property type="match status" value="1"/>
</dbReference>
<evidence type="ECO:0000259" key="6">
    <source>
        <dbReference type="PROSITE" id="PS50043"/>
    </source>
</evidence>
<name>F5XP47_MICPN</name>